<evidence type="ECO:0000313" key="6">
    <source>
        <dbReference type="EMBL" id="WXG66688.1"/>
    </source>
</evidence>
<dbReference type="InterPro" id="IPR009061">
    <property type="entry name" value="DNA-bd_dom_put_sf"/>
</dbReference>
<dbReference type="Gene3D" id="1.10.1660.10">
    <property type="match status" value="1"/>
</dbReference>
<reference evidence="6 7" key="1">
    <citation type="submission" date="2024-03" db="EMBL/GenBank/DDBJ databases">
        <title>Natural products discovery in diverse microorganisms through a two-stage MS feature dereplication strategy.</title>
        <authorList>
            <person name="Zhang R."/>
        </authorList>
    </citation>
    <scope>NUCLEOTIDE SEQUENCE [LARGE SCALE GENOMIC DNA]</scope>
    <source>
        <strain evidence="6 7">18930</strain>
    </source>
</reference>
<evidence type="ECO:0000256" key="1">
    <source>
        <dbReference type="ARBA" id="ARBA00022491"/>
    </source>
</evidence>
<evidence type="ECO:0000259" key="5">
    <source>
        <dbReference type="PROSITE" id="PS50937"/>
    </source>
</evidence>
<dbReference type="EMBL" id="CP147846">
    <property type="protein sequence ID" value="WXG66688.1"/>
    <property type="molecule type" value="Genomic_DNA"/>
</dbReference>
<dbReference type="Proteomes" id="UP001432000">
    <property type="component" value="Chromosome"/>
</dbReference>
<dbReference type="PANTHER" id="PTHR30204">
    <property type="entry name" value="REDOX-CYCLING DRUG-SENSING TRANSCRIPTIONAL ACTIVATOR SOXR"/>
    <property type="match status" value="1"/>
</dbReference>
<gene>
    <name evidence="6" type="ORF">WDS16_15500</name>
</gene>
<dbReference type="CDD" id="cd00592">
    <property type="entry name" value="HTH_MerR-like"/>
    <property type="match status" value="1"/>
</dbReference>
<keyword evidence="3" id="KW-0238">DNA-binding</keyword>
<dbReference type="PANTHER" id="PTHR30204:SF69">
    <property type="entry name" value="MERR-FAMILY TRANSCRIPTIONAL REGULATOR"/>
    <property type="match status" value="1"/>
</dbReference>
<keyword evidence="2" id="KW-0805">Transcription regulation</keyword>
<dbReference type="PROSITE" id="PS50937">
    <property type="entry name" value="HTH_MERR_2"/>
    <property type="match status" value="1"/>
</dbReference>
<protein>
    <submittedName>
        <fullName evidence="6">MerR family transcriptional regulator</fullName>
    </submittedName>
</protein>
<dbReference type="SUPFAM" id="SSF46955">
    <property type="entry name" value="Putative DNA-binding domain"/>
    <property type="match status" value="1"/>
</dbReference>
<dbReference type="InterPro" id="IPR047057">
    <property type="entry name" value="MerR_fam"/>
</dbReference>
<feature type="domain" description="HTH merR-type" evidence="5">
    <location>
        <begin position="1"/>
        <end position="68"/>
    </location>
</feature>
<sequence>MKIGEVSRLLETQVHVLRYWDEIGVVSPRRTSVGHRDYSDEDLYRLRVLHACRRVGMSLSEIRLVLHRREPDRAAVIEHRLAAIRTQRAELEASERFLVHVISCTHDLLTRCDQCIVFVADRPG</sequence>
<keyword evidence="4" id="KW-0804">Transcription</keyword>
<evidence type="ECO:0000256" key="3">
    <source>
        <dbReference type="ARBA" id="ARBA00023125"/>
    </source>
</evidence>
<evidence type="ECO:0000313" key="7">
    <source>
        <dbReference type="Proteomes" id="UP001432000"/>
    </source>
</evidence>
<evidence type="ECO:0000256" key="2">
    <source>
        <dbReference type="ARBA" id="ARBA00023015"/>
    </source>
</evidence>
<keyword evidence="7" id="KW-1185">Reference proteome</keyword>
<dbReference type="Pfam" id="PF13411">
    <property type="entry name" value="MerR_1"/>
    <property type="match status" value="1"/>
</dbReference>
<dbReference type="InterPro" id="IPR000551">
    <property type="entry name" value="MerR-type_HTH_dom"/>
</dbReference>
<name>A0ABZ2PFS9_9NOCA</name>
<organism evidence="6 7">
    <name type="scientific">Rhodococcus sovatensis</name>
    <dbReference type="NCBI Taxonomy" id="1805840"/>
    <lineage>
        <taxon>Bacteria</taxon>
        <taxon>Bacillati</taxon>
        <taxon>Actinomycetota</taxon>
        <taxon>Actinomycetes</taxon>
        <taxon>Mycobacteriales</taxon>
        <taxon>Nocardiaceae</taxon>
        <taxon>Rhodococcus</taxon>
    </lineage>
</organism>
<evidence type="ECO:0000256" key="4">
    <source>
        <dbReference type="ARBA" id="ARBA00023163"/>
    </source>
</evidence>
<accession>A0ABZ2PFS9</accession>
<dbReference type="RefSeq" id="WP_338886132.1">
    <property type="nucleotide sequence ID" value="NZ_CP147846.1"/>
</dbReference>
<proteinExistence type="predicted"/>
<dbReference type="SMART" id="SM00422">
    <property type="entry name" value="HTH_MERR"/>
    <property type="match status" value="1"/>
</dbReference>
<keyword evidence="1" id="KW-0678">Repressor</keyword>